<dbReference type="GO" id="GO:0003887">
    <property type="term" value="F:DNA-directed DNA polymerase activity"/>
    <property type="evidence" value="ECO:0007669"/>
    <property type="project" value="UniProtKB-KW"/>
</dbReference>
<dbReference type="Gene3D" id="1.10.150.870">
    <property type="match status" value="1"/>
</dbReference>
<evidence type="ECO:0000259" key="9">
    <source>
        <dbReference type="SMART" id="SM00481"/>
    </source>
</evidence>
<dbReference type="NCBIfam" id="NF005298">
    <property type="entry name" value="PRK06826.1"/>
    <property type="match status" value="1"/>
</dbReference>
<dbReference type="InterPro" id="IPR004365">
    <property type="entry name" value="NA-bd_OB_tRNA"/>
</dbReference>
<dbReference type="Gene3D" id="1.10.10.1600">
    <property type="entry name" value="Bacterial DNA polymerase III alpha subunit, thumb domain"/>
    <property type="match status" value="1"/>
</dbReference>
<evidence type="ECO:0000256" key="6">
    <source>
        <dbReference type="ARBA" id="ARBA00022705"/>
    </source>
</evidence>
<dbReference type="InterPro" id="IPR004805">
    <property type="entry name" value="DnaE2/DnaE/PolC"/>
</dbReference>
<dbReference type="InterPro" id="IPR029460">
    <property type="entry name" value="DNAPol_HHH"/>
</dbReference>
<dbReference type="Pfam" id="PF07733">
    <property type="entry name" value="DNA_pol3_alpha"/>
    <property type="match status" value="1"/>
</dbReference>
<dbReference type="GO" id="GO:0005737">
    <property type="term" value="C:cytoplasm"/>
    <property type="evidence" value="ECO:0007669"/>
    <property type="project" value="UniProtKB-SubCell"/>
</dbReference>
<dbReference type="Gene3D" id="3.20.20.140">
    <property type="entry name" value="Metal-dependent hydrolases"/>
    <property type="match status" value="1"/>
</dbReference>
<comment type="catalytic activity">
    <reaction evidence="8">
        <text>DNA(n) + a 2'-deoxyribonucleoside 5'-triphosphate = DNA(n+1) + diphosphate</text>
        <dbReference type="Rhea" id="RHEA:22508"/>
        <dbReference type="Rhea" id="RHEA-COMP:17339"/>
        <dbReference type="Rhea" id="RHEA-COMP:17340"/>
        <dbReference type="ChEBI" id="CHEBI:33019"/>
        <dbReference type="ChEBI" id="CHEBI:61560"/>
        <dbReference type="ChEBI" id="CHEBI:173112"/>
        <dbReference type="EC" id="2.7.7.7"/>
    </reaction>
</comment>
<dbReference type="EMBL" id="MGIP01000011">
    <property type="protein sequence ID" value="OGM91275.1"/>
    <property type="molecule type" value="Genomic_DNA"/>
</dbReference>
<dbReference type="NCBIfam" id="NF004226">
    <property type="entry name" value="PRK05673.1"/>
    <property type="match status" value="1"/>
</dbReference>
<dbReference type="AlphaFoldDB" id="A0A1F8DTV3"/>
<sequence>MSFVHLHCHSHYSLLDGLAKIDDFVARAKELDMPALALTDHGNLYGSIEFYKRATKEGIKPILGVEAYLAPKSRFDKSGSQTDKYFHITLLAKNNAGWKNLIKLVTRANLEGFYYKPRIDKELLEKYREGLVVLSGCPSGEIPRLLSRGQRAEAKAALEFYKRNFGDDFYIEIWKQPRIADMEKLVPQLVALARETQTPLVATQDMHYLRKDDSFFHDILLAVQTQNKITDEDRMSLRAGDFSMRTPDEMRELFTEYPEAVENTLKIAEKCNVELELGKTLIPKFKLPEGENNFSYLRKLVDQRVKDRYSEITTEVHERIQYELSVIEKTGFADYFLIVQDFINWAKKRKIVVGPGRGSAAGSIISYILKITDIDPIRYNLLFERFLNPDRIQMPDIDIDFTDVRRDEVMGYLKETYGENNVAHIITFGTMASRAAIRDVGRALGFSYSFCDGIAKLVPFNFSLHKTLQQVPEFKQQYQTNTDVRKLVDAAQHLEGVARHASVHACGIVISEHALTEYLPLQFAPQDPNTIMTQFEWHTVEDMGLLKMDLLGLKNLTIIEDTLRLVRDKQGTDIDISKIPLDDTETFKNIFQPGNTTGVFQVESSGMRRYLKELKPNDLEDIIAMVALYRPGPMELIPQYIARKFGKEKVLYLHPKLEPILSPTYGIGVYQEQMMRIARDLAGFTLSEADILRKAIGKKIQKLLDEQEEKLVQGMIQNSIDPKTAKKIWDLFPPFARYGFNRSHAVCYAMIAYQTAYLKTHFPVEFTTSLFNSDKNDIDRISFLVAEAKKMGIQTLPPDINQGFSLFTPEGGDVRFGLLAIKNVGTGIVEAITQDRARRGPFGSFEDFLSRIIHKDLNKKSFESLIKAGVFDSLGTERNRLLENLDVILASSQHIRKAEQNNHHSLFGGSAASTPSLRLKDVAAATNEQKLFWEKALLGFYISDHPLKKYEKFYREKKAVPISSIIKNENRSSLPRFIRIGGVITNVKKIVAKNNKEIAFVRIEDTSDSMELVVFSEILSKKPEAWLPNSIVVVQGKLSMRDSEPKLIAEEVVRLN</sequence>
<dbReference type="Pfam" id="PF14579">
    <property type="entry name" value="HHH_6"/>
    <property type="match status" value="1"/>
</dbReference>
<proteinExistence type="predicted"/>
<evidence type="ECO:0000256" key="4">
    <source>
        <dbReference type="ARBA" id="ARBA00022679"/>
    </source>
</evidence>
<dbReference type="Pfam" id="PF02811">
    <property type="entry name" value="PHP"/>
    <property type="match status" value="1"/>
</dbReference>
<accession>A0A1F8DTV3</accession>
<dbReference type="GO" id="GO:0006260">
    <property type="term" value="P:DNA replication"/>
    <property type="evidence" value="ECO:0007669"/>
    <property type="project" value="UniProtKB-KW"/>
</dbReference>
<dbReference type="InterPro" id="IPR003141">
    <property type="entry name" value="Pol/His_phosphatase_N"/>
</dbReference>
<dbReference type="PANTHER" id="PTHR32294">
    <property type="entry name" value="DNA POLYMERASE III SUBUNIT ALPHA"/>
    <property type="match status" value="1"/>
</dbReference>
<protein>
    <recommendedName>
        <fullName evidence="3">DNA polymerase III subunit alpha</fullName>
        <ecNumber evidence="2">2.7.7.7</ecNumber>
    </recommendedName>
</protein>
<dbReference type="SMART" id="SM00481">
    <property type="entry name" value="POLIIIAc"/>
    <property type="match status" value="1"/>
</dbReference>
<dbReference type="InterPro" id="IPR041931">
    <property type="entry name" value="DNA_pol3_alpha_thumb_dom"/>
</dbReference>
<dbReference type="GO" id="GO:0008408">
    <property type="term" value="F:3'-5' exonuclease activity"/>
    <property type="evidence" value="ECO:0007669"/>
    <property type="project" value="InterPro"/>
</dbReference>
<evidence type="ECO:0000256" key="3">
    <source>
        <dbReference type="ARBA" id="ARBA00019114"/>
    </source>
</evidence>
<dbReference type="GO" id="GO:0003676">
    <property type="term" value="F:nucleic acid binding"/>
    <property type="evidence" value="ECO:0007669"/>
    <property type="project" value="InterPro"/>
</dbReference>
<dbReference type="InterPro" id="IPR011708">
    <property type="entry name" value="DNA_pol3_alpha_NTPase_dom"/>
</dbReference>
<organism evidence="10 11">
    <name type="scientific">Candidatus Wolfebacteria bacterium RIFCSPHIGHO2_01_FULL_48_22</name>
    <dbReference type="NCBI Taxonomy" id="1802555"/>
    <lineage>
        <taxon>Bacteria</taxon>
        <taxon>Candidatus Wolfeibacteriota</taxon>
    </lineage>
</organism>
<dbReference type="CDD" id="cd04485">
    <property type="entry name" value="DnaE_OBF"/>
    <property type="match status" value="1"/>
</dbReference>
<evidence type="ECO:0000256" key="7">
    <source>
        <dbReference type="ARBA" id="ARBA00022932"/>
    </source>
</evidence>
<evidence type="ECO:0000256" key="1">
    <source>
        <dbReference type="ARBA" id="ARBA00004496"/>
    </source>
</evidence>
<dbReference type="Pfam" id="PF17657">
    <property type="entry name" value="DNA_pol3_finger"/>
    <property type="match status" value="1"/>
</dbReference>
<keyword evidence="4" id="KW-0808">Transferase</keyword>
<dbReference type="CDD" id="cd12113">
    <property type="entry name" value="PHP_PolIIIA_DnaE3"/>
    <property type="match status" value="1"/>
</dbReference>
<dbReference type="Pfam" id="PF01336">
    <property type="entry name" value="tRNA_anti-codon"/>
    <property type="match status" value="1"/>
</dbReference>
<dbReference type="InterPro" id="IPR016195">
    <property type="entry name" value="Pol/histidinol_Pase-like"/>
</dbReference>
<evidence type="ECO:0000256" key="2">
    <source>
        <dbReference type="ARBA" id="ARBA00012417"/>
    </source>
</evidence>
<dbReference type="InterPro" id="IPR004013">
    <property type="entry name" value="PHP_dom"/>
</dbReference>
<dbReference type="EC" id="2.7.7.7" evidence="2"/>
<dbReference type="STRING" id="1802555.A2755_02665"/>
<dbReference type="NCBIfam" id="TIGR00594">
    <property type="entry name" value="polc"/>
    <property type="match status" value="1"/>
</dbReference>
<dbReference type="Proteomes" id="UP000177029">
    <property type="component" value="Unassembled WGS sequence"/>
</dbReference>
<keyword evidence="7" id="KW-0239">DNA-directed DNA polymerase</keyword>
<keyword evidence="6" id="KW-0235">DNA replication</keyword>
<evidence type="ECO:0000313" key="10">
    <source>
        <dbReference type="EMBL" id="OGM91275.1"/>
    </source>
</evidence>
<dbReference type="SUPFAM" id="SSF89550">
    <property type="entry name" value="PHP domain-like"/>
    <property type="match status" value="1"/>
</dbReference>
<comment type="caution">
    <text evidence="10">The sequence shown here is derived from an EMBL/GenBank/DDBJ whole genome shotgun (WGS) entry which is preliminary data.</text>
</comment>
<evidence type="ECO:0000256" key="5">
    <source>
        <dbReference type="ARBA" id="ARBA00022695"/>
    </source>
</evidence>
<name>A0A1F8DTV3_9BACT</name>
<gene>
    <name evidence="10" type="ORF">A2755_02665</name>
</gene>
<dbReference type="InterPro" id="IPR040982">
    <property type="entry name" value="DNA_pol3_finger"/>
</dbReference>
<keyword evidence="5" id="KW-0548">Nucleotidyltransferase</keyword>
<dbReference type="PANTHER" id="PTHR32294:SF0">
    <property type="entry name" value="DNA POLYMERASE III SUBUNIT ALPHA"/>
    <property type="match status" value="1"/>
</dbReference>
<feature type="domain" description="Polymerase/histidinol phosphatase N-terminal" evidence="9">
    <location>
        <begin position="4"/>
        <end position="71"/>
    </location>
</feature>
<reference evidence="10 11" key="1">
    <citation type="journal article" date="2016" name="Nat. Commun.">
        <title>Thousands of microbial genomes shed light on interconnected biogeochemical processes in an aquifer system.</title>
        <authorList>
            <person name="Anantharaman K."/>
            <person name="Brown C.T."/>
            <person name="Hug L.A."/>
            <person name="Sharon I."/>
            <person name="Castelle C.J."/>
            <person name="Probst A.J."/>
            <person name="Thomas B.C."/>
            <person name="Singh A."/>
            <person name="Wilkins M.J."/>
            <person name="Karaoz U."/>
            <person name="Brodie E.L."/>
            <person name="Williams K.H."/>
            <person name="Hubbard S.S."/>
            <person name="Banfield J.F."/>
        </authorList>
    </citation>
    <scope>NUCLEOTIDE SEQUENCE [LARGE SCALE GENOMIC DNA]</scope>
</reference>
<comment type="subcellular location">
    <subcellularLocation>
        <location evidence="1">Cytoplasm</location>
    </subcellularLocation>
</comment>
<evidence type="ECO:0000313" key="11">
    <source>
        <dbReference type="Proteomes" id="UP000177029"/>
    </source>
</evidence>
<evidence type="ECO:0000256" key="8">
    <source>
        <dbReference type="ARBA" id="ARBA00049244"/>
    </source>
</evidence>